<evidence type="ECO:0000313" key="2">
    <source>
        <dbReference type="EMBL" id="CAB1368457.1"/>
    </source>
</evidence>
<dbReference type="PANTHER" id="PTHR28047:SF5">
    <property type="entry name" value="PROTEIN DCG1"/>
    <property type="match status" value="1"/>
</dbReference>
<organism evidence="2 3">
    <name type="scientific">Denitratisoma oestradiolicum</name>
    <dbReference type="NCBI Taxonomy" id="311182"/>
    <lineage>
        <taxon>Bacteria</taxon>
        <taxon>Pseudomonadati</taxon>
        <taxon>Pseudomonadota</taxon>
        <taxon>Betaproteobacteria</taxon>
        <taxon>Nitrosomonadales</taxon>
        <taxon>Sterolibacteriaceae</taxon>
        <taxon>Denitratisoma</taxon>
    </lineage>
</organism>
<dbReference type="KEGG" id="doe:DENOEST_1292"/>
<proteinExistence type="inferred from homology"/>
<dbReference type="InterPro" id="IPR052186">
    <property type="entry name" value="Hydantoin_racemase-like"/>
</dbReference>
<dbReference type="AlphaFoldDB" id="A0A6S6XWI5"/>
<sequence>MNIKVHVQFISPEGKNDKMFGPAKAAVHNGVLQVVRDAAGAKATVVAGYNDRSAYHMSRGFMEAYNNVGMMESLFQAQEQGADVVLIACGNDPTLYSAREALDIPVVGITESGMLLACILGKRFAMVGIEEGCASLVERNLETYGLVDRAIRRDPVRTADLAENTILWFEQPELVREHVIPRFEEAAFGAIEDGAEVIVTSCGALAALTLNGYSKVTGTDVPVVESVLAGSYMAGMLGILRKRHSLSTSKHRTFKGLPPEVIAHFLAPFRE</sequence>
<dbReference type="RefSeq" id="WP_145769575.1">
    <property type="nucleotide sequence ID" value="NZ_LR778301.1"/>
</dbReference>
<gene>
    <name evidence="2" type="ORF">DENOEST_1292</name>
</gene>
<evidence type="ECO:0000256" key="1">
    <source>
        <dbReference type="ARBA" id="ARBA00038414"/>
    </source>
</evidence>
<dbReference type="GO" id="GO:0036348">
    <property type="term" value="F:hydantoin racemase activity"/>
    <property type="evidence" value="ECO:0007669"/>
    <property type="project" value="UniProtKB-EC"/>
</dbReference>
<accession>A0A6S6XWI5</accession>
<comment type="similarity">
    <text evidence="1">Belongs to the HyuE racemase family.</text>
</comment>
<dbReference type="InterPro" id="IPR015942">
    <property type="entry name" value="Asp/Glu/hydantoin_racemase"/>
</dbReference>
<dbReference type="EC" id="5.1.99.5" evidence="2"/>
<dbReference type="PANTHER" id="PTHR28047">
    <property type="entry name" value="PROTEIN DCG1"/>
    <property type="match status" value="1"/>
</dbReference>
<dbReference type="OrthoDB" id="9791723at2"/>
<dbReference type="Proteomes" id="UP000515733">
    <property type="component" value="Chromosome"/>
</dbReference>
<keyword evidence="3" id="KW-1185">Reference proteome</keyword>
<evidence type="ECO:0000313" key="3">
    <source>
        <dbReference type="Proteomes" id="UP000515733"/>
    </source>
</evidence>
<reference evidence="2 3" key="1">
    <citation type="submission" date="2020-03" db="EMBL/GenBank/DDBJ databases">
        <authorList>
            <consortium name="Genoscope - CEA"/>
            <person name="William W."/>
        </authorList>
    </citation>
    <scope>NUCLEOTIDE SEQUENCE [LARGE SCALE GENOMIC DNA]</scope>
    <source>
        <strain evidence="3">DSM 16959</strain>
    </source>
</reference>
<protein>
    <submittedName>
        <fullName evidence="2">Putative Hydantoin racemase</fullName>
        <ecNumber evidence="2">5.1.99.5</ecNumber>
    </submittedName>
</protein>
<dbReference type="Gene3D" id="3.40.50.12500">
    <property type="match status" value="1"/>
</dbReference>
<dbReference type="InterPro" id="IPR053714">
    <property type="entry name" value="Iso_Racemase_Enz_sf"/>
</dbReference>
<dbReference type="Pfam" id="PF01177">
    <property type="entry name" value="Asp_Glu_race"/>
    <property type="match status" value="1"/>
</dbReference>
<name>A0A6S6XWI5_9PROT</name>
<dbReference type="GO" id="GO:0047661">
    <property type="term" value="F:amino-acid racemase activity"/>
    <property type="evidence" value="ECO:0007669"/>
    <property type="project" value="InterPro"/>
</dbReference>
<keyword evidence="2" id="KW-0413">Isomerase</keyword>
<dbReference type="EMBL" id="LR778301">
    <property type="protein sequence ID" value="CAB1368457.1"/>
    <property type="molecule type" value="Genomic_DNA"/>
</dbReference>